<keyword evidence="2" id="KW-0808">Transferase</keyword>
<sequence length="176" mass="19509">MTVSPNHRIETARLTLRPPTLADVDALFAIFGNKQAMRYWSTAPHANKTNTHKMVARWVARSADSIATYGQPLYLVFERTDSIIGCGGFVAGDETGFILRPDHWGKGYGTEAMRALIPVIFERTGLPQLTADVDPRNAASCALLAKLGFHETHRAKNTFCIDGEWADSVYFALKRP</sequence>
<feature type="domain" description="N-acetyltransferase" evidence="1">
    <location>
        <begin position="14"/>
        <end position="176"/>
    </location>
</feature>
<dbReference type="SUPFAM" id="SSF55729">
    <property type="entry name" value="Acyl-CoA N-acyltransferases (Nat)"/>
    <property type="match status" value="1"/>
</dbReference>
<dbReference type="PROSITE" id="PS51186">
    <property type="entry name" value="GNAT"/>
    <property type="match status" value="1"/>
</dbReference>
<dbReference type="InterPro" id="IPR016181">
    <property type="entry name" value="Acyl_CoA_acyltransferase"/>
</dbReference>
<organism evidence="2 3">
    <name type="scientific">Cognatiyoonia koreensis</name>
    <dbReference type="NCBI Taxonomy" id="364200"/>
    <lineage>
        <taxon>Bacteria</taxon>
        <taxon>Pseudomonadati</taxon>
        <taxon>Pseudomonadota</taxon>
        <taxon>Alphaproteobacteria</taxon>
        <taxon>Rhodobacterales</taxon>
        <taxon>Paracoccaceae</taxon>
        <taxon>Cognatiyoonia</taxon>
    </lineage>
</organism>
<evidence type="ECO:0000259" key="1">
    <source>
        <dbReference type="PROSITE" id="PS51186"/>
    </source>
</evidence>
<gene>
    <name evidence="2" type="ORF">SAMN04488515_1287</name>
</gene>
<dbReference type="Pfam" id="PF13302">
    <property type="entry name" value="Acetyltransf_3"/>
    <property type="match status" value="1"/>
</dbReference>
<accession>A0A1I0PKM0</accession>
<protein>
    <submittedName>
        <fullName evidence="2">Ribosomal-protein-alanine N-acetyltransferase</fullName>
    </submittedName>
</protein>
<dbReference type="RefSeq" id="WP_089991694.1">
    <property type="nucleotide sequence ID" value="NZ_FOIZ01000001.1"/>
</dbReference>
<dbReference type="InterPro" id="IPR000182">
    <property type="entry name" value="GNAT_dom"/>
</dbReference>
<dbReference type="InterPro" id="IPR051531">
    <property type="entry name" value="N-acetyltransferase"/>
</dbReference>
<dbReference type="Gene3D" id="3.40.630.30">
    <property type="match status" value="1"/>
</dbReference>
<keyword evidence="3" id="KW-1185">Reference proteome</keyword>
<dbReference type="AlphaFoldDB" id="A0A1I0PKM0"/>
<dbReference type="EMBL" id="FOIZ01000001">
    <property type="protein sequence ID" value="SEW14974.1"/>
    <property type="molecule type" value="Genomic_DNA"/>
</dbReference>
<dbReference type="Proteomes" id="UP000199167">
    <property type="component" value="Unassembled WGS sequence"/>
</dbReference>
<evidence type="ECO:0000313" key="2">
    <source>
        <dbReference type="EMBL" id="SEW14974.1"/>
    </source>
</evidence>
<dbReference type="GO" id="GO:0016747">
    <property type="term" value="F:acyltransferase activity, transferring groups other than amino-acyl groups"/>
    <property type="evidence" value="ECO:0007669"/>
    <property type="project" value="InterPro"/>
</dbReference>
<dbReference type="CDD" id="cd04301">
    <property type="entry name" value="NAT_SF"/>
    <property type="match status" value="1"/>
</dbReference>
<proteinExistence type="predicted"/>
<dbReference type="PANTHER" id="PTHR43792">
    <property type="entry name" value="GNAT FAMILY, PUTATIVE (AFU_ORTHOLOGUE AFUA_3G00765)-RELATED-RELATED"/>
    <property type="match status" value="1"/>
</dbReference>
<reference evidence="2 3" key="1">
    <citation type="submission" date="2016-10" db="EMBL/GenBank/DDBJ databases">
        <authorList>
            <person name="de Groot N.N."/>
        </authorList>
    </citation>
    <scope>NUCLEOTIDE SEQUENCE [LARGE SCALE GENOMIC DNA]</scope>
    <source>
        <strain evidence="2 3">DSM 17925</strain>
    </source>
</reference>
<name>A0A1I0PKM0_9RHOB</name>
<evidence type="ECO:0000313" key="3">
    <source>
        <dbReference type="Proteomes" id="UP000199167"/>
    </source>
</evidence>
<dbReference type="STRING" id="364200.SAMN04488515_1287"/>
<dbReference type="OrthoDB" id="9804153at2"/>